<comment type="caution">
    <text evidence="3">The sequence shown here is derived from an EMBL/GenBank/DDBJ whole genome shotgun (WGS) entry which is preliminary data.</text>
</comment>
<dbReference type="Proteomes" id="UP000683925">
    <property type="component" value="Unassembled WGS sequence"/>
</dbReference>
<protein>
    <submittedName>
        <fullName evidence="3">Uncharacterized protein</fullName>
    </submittedName>
</protein>
<gene>
    <name evidence="3" type="ORF">POCTA_138.1.T1340025</name>
</gene>
<evidence type="ECO:0000256" key="1">
    <source>
        <dbReference type="SAM" id="Coils"/>
    </source>
</evidence>
<dbReference type="OMA" id="YAMIFEE"/>
<keyword evidence="2" id="KW-1133">Transmembrane helix</keyword>
<dbReference type="EMBL" id="CAJJDP010000135">
    <property type="protein sequence ID" value="CAD8204888.1"/>
    <property type="molecule type" value="Genomic_DNA"/>
</dbReference>
<reference evidence="3" key="1">
    <citation type="submission" date="2021-01" db="EMBL/GenBank/DDBJ databases">
        <authorList>
            <consortium name="Genoscope - CEA"/>
            <person name="William W."/>
        </authorList>
    </citation>
    <scope>NUCLEOTIDE SEQUENCE</scope>
</reference>
<name>A0A8S1XWM0_PAROT</name>
<proteinExistence type="predicted"/>
<keyword evidence="2" id="KW-0812">Transmembrane</keyword>
<feature type="coiled-coil region" evidence="1">
    <location>
        <begin position="411"/>
        <end position="476"/>
    </location>
</feature>
<accession>A0A8S1XWM0</accession>
<keyword evidence="4" id="KW-1185">Reference proteome</keyword>
<organism evidence="3 4">
    <name type="scientific">Paramecium octaurelia</name>
    <dbReference type="NCBI Taxonomy" id="43137"/>
    <lineage>
        <taxon>Eukaryota</taxon>
        <taxon>Sar</taxon>
        <taxon>Alveolata</taxon>
        <taxon>Ciliophora</taxon>
        <taxon>Intramacronucleata</taxon>
        <taxon>Oligohymenophorea</taxon>
        <taxon>Peniculida</taxon>
        <taxon>Parameciidae</taxon>
        <taxon>Paramecium</taxon>
    </lineage>
</organism>
<dbReference type="AlphaFoldDB" id="A0A8S1XWM0"/>
<feature type="transmembrane region" description="Helical" evidence="2">
    <location>
        <begin position="12"/>
        <end position="31"/>
    </location>
</feature>
<sequence length="1040" mass="124317">MAIDYHSYTLYYQFQFIIFIYQFLNLTIMYYNTPITPTKPSQSKYQYHPPYNLNQSPYYFDQYATYAFQTQNNQHINHNSRSNAEEQQDNLNMKNEQFSSPATLIKANIINNRTMIFTNYLQLDYAMIFEEQLKIINNHQDYIKKLCSLRLEIPNVQVILTTLKQLKHDILQSQHTQDKQIYETIIKSKTQQMIYHSISLQKNLEGLLNLQEQPKNPCFKNQNNIDKAIQIRFEDQMVLIQQEMAQYEELAANMLTSIKHYQAQFDFLKDEKVIKQQQELWDKEKDTILEYLTNKLSQSILNLIQAHQQEMFKITQDEVNPIVHSKGGVVYFYETLSIIDGQVYSIEQIKVQILNYEQQIVQLKVNYHEFEEFYNKIKSIHAEIFVLSKKVKQINCTQVQPLLQQYQLSQRKKCSQRMEKLQEEIKQLFFQGQLIEKINIKVIMKNFESFHFEEQIQTIEQQIQEFENTYTRQQFQVPFSKIKQLSQLIIKFEEDHYNANRMCLEIKRLLKSVTFIGYISYLNEAINNKYIEALQQISLKKGHLLSFKFCNQEILNKINNLLVFQFPHFDWSEQLDLEKDRIYLIQEQYIWARETVIELSQIKELSSEIKIMKQLLTLDNELEKSLTIIEKYLELKDKLGNERIDLISWPQQQLELINESSQFCNHIIQQINDRVKAIQQLNEIQLLPRLNQIFSDFNQQNQHQLLQISKELQSKEFSQIIKPQIQIVQQFITVCIQHFDDEIDKKFCQTKTYQELEDELGGITKLNQLRHINEQNQNNQELRNLLYDQVMSFMRQKLKSDFLNLFQLKVIQSQGGTNNYDPYKLQLRTDLLYPIQRADINSNQYCIEEKVKIDNIIDQPDLRQLFQEFRSFLNQCTIIMRNNNNDIYNDSEFILQLIDAFEKAWVLNIHLTDLQSIKSFHQNLKQWPEVKQFEQQLLPLGIVLREEYSRYLEACRQKVMSLTSGISIIVDPNQENLIQDMIKFNYNGKVCCLHELSQNYYYRDYLSLVVESLEGNLRLLSNHIVLINGKQLQYNDQILL</sequence>
<evidence type="ECO:0000313" key="4">
    <source>
        <dbReference type="Proteomes" id="UP000683925"/>
    </source>
</evidence>
<keyword evidence="2" id="KW-0472">Membrane</keyword>
<dbReference type="OrthoDB" id="302154at2759"/>
<keyword evidence="1" id="KW-0175">Coiled coil</keyword>
<evidence type="ECO:0000313" key="3">
    <source>
        <dbReference type="EMBL" id="CAD8204888.1"/>
    </source>
</evidence>
<evidence type="ECO:0000256" key="2">
    <source>
        <dbReference type="SAM" id="Phobius"/>
    </source>
</evidence>